<keyword evidence="1" id="KW-1185">Reference proteome</keyword>
<protein>
    <submittedName>
        <fullName evidence="2">7TM_GPCR_Srx domain-containing protein</fullName>
    </submittedName>
</protein>
<evidence type="ECO:0000313" key="2">
    <source>
        <dbReference type="WBParaSite" id="Csp11.Scaffold629.g10594.t1"/>
    </source>
</evidence>
<name>A0A1I7TPW2_9PELO</name>
<proteinExistence type="predicted"/>
<dbReference type="WBParaSite" id="Csp11.Scaffold629.g10594.t1">
    <property type="protein sequence ID" value="Csp11.Scaffold629.g10594.t1"/>
    <property type="gene ID" value="Csp11.Scaffold629.g10594"/>
</dbReference>
<accession>A0A1I7TPW2</accession>
<sequence length="100" mass="11585">MKIIVMNQTLAIMIADVYLFLRSTLALWQSHTVVIKPNEPVDDSQCVFSSSVPDSLCMLFIWFPFLLMIERFYASQNYQSYEHNEAPIIFKVLCGVMVNE</sequence>
<dbReference type="eggNOG" id="ENOG502TGZX">
    <property type="taxonomic scope" value="Eukaryota"/>
</dbReference>
<dbReference type="Proteomes" id="UP000095282">
    <property type="component" value="Unplaced"/>
</dbReference>
<evidence type="ECO:0000313" key="1">
    <source>
        <dbReference type="Proteomes" id="UP000095282"/>
    </source>
</evidence>
<reference evidence="2" key="1">
    <citation type="submission" date="2016-11" db="UniProtKB">
        <authorList>
            <consortium name="WormBaseParasite"/>
        </authorList>
    </citation>
    <scope>IDENTIFICATION</scope>
</reference>
<organism evidence="1 2">
    <name type="scientific">Caenorhabditis tropicalis</name>
    <dbReference type="NCBI Taxonomy" id="1561998"/>
    <lineage>
        <taxon>Eukaryota</taxon>
        <taxon>Metazoa</taxon>
        <taxon>Ecdysozoa</taxon>
        <taxon>Nematoda</taxon>
        <taxon>Chromadorea</taxon>
        <taxon>Rhabditida</taxon>
        <taxon>Rhabditina</taxon>
        <taxon>Rhabditomorpha</taxon>
        <taxon>Rhabditoidea</taxon>
        <taxon>Rhabditidae</taxon>
        <taxon>Peloderinae</taxon>
        <taxon>Caenorhabditis</taxon>
    </lineage>
</organism>
<dbReference type="AlphaFoldDB" id="A0A1I7TPW2"/>